<keyword evidence="8" id="KW-0131">Cell cycle</keyword>
<evidence type="ECO:0000256" key="2">
    <source>
        <dbReference type="ARBA" id="ARBA00022475"/>
    </source>
</evidence>
<dbReference type="GO" id="GO:0009252">
    <property type="term" value="P:peptidoglycan biosynthetic process"/>
    <property type="evidence" value="ECO:0007669"/>
    <property type="project" value="InterPro"/>
</dbReference>
<dbReference type="NCBIfam" id="TIGR02614">
    <property type="entry name" value="ftsW"/>
    <property type="match status" value="1"/>
</dbReference>
<feature type="transmembrane region" description="Helical" evidence="7">
    <location>
        <begin position="207"/>
        <end position="227"/>
    </location>
</feature>
<comment type="caution">
    <text evidence="8">The sequence shown here is derived from an EMBL/GenBank/DDBJ whole genome shotgun (WGS) entry which is preliminary data.</text>
</comment>
<feature type="transmembrane region" description="Helical" evidence="7">
    <location>
        <begin position="123"/>
        <end position="147"/>
    </location>
</feature>
<dbReference type="GO" id="GO:0005886">
    <property type="term" value="C:plasma membrane"/>
    <property type="evidence" value="ECO:0007669"/>
    <property type="project" value="UniProtKB-SubCell"/>
</dbReference>
<protein>
    <submittedName>
        <fullName evidence="8">Cell division protein FtsW</fullName>
    </submittedName>
</protein>
<dbReference type="PANTHER" id="PTHR30474">
    <property type="entry name" value="CELL CYCLE PROTEIN"/>
    <property type="match status" value="1"/>
</dbReference>
<evidence type="ECO:0000256" key="1">
    <source>
        <dbReference type="ARBA" id="ARBA00004651"/>
    </source>
</evidence>
<feature type="transmembrane region" description="Helical" evidence="7">
    <location>
        <begin position="98"/>
        <end position="117"/>
    </location>
</feature>
<feature type="transmembrane region" description="Helical" evidence="7">
    <location>
        <begin position="69"/>
        <end position="86"/>
    </location>
</feature>
<feature type="transmembrane region" description="Helical" evidence="7">
    <location>
        <begin position="183"/>
        <end position="200"/>
    </location>
</feature>
<dbReference type="Proteomes" id="UP000247612">
    <property type="component" value="Unassembled WGS sequence"/>
</dbReference>
<reference evidence="8 9" key="1">
    <citation type="submission" date="2018-05" db="EMBL/GenBank/DDBJ databases">
        <title>Genomic Encyclopedia of Type Strains, Phase IV (KMG-IV): sequencing the most valuable type-strain genomes for metagenomic binning, comparative biology and taxonomic classification.</title>
        <authorList>
            <person name="Goeker M."/>
        </authorList>
    </citation>
    <scope>NUCLEOTIDE SEQUENCE [LARGE SCALE GENOMIC DNA]</scope>
    <source>
        <strain evidence="8 9">JC118</strain>
    </source>
</reference>
<evidence type="ECO:0000313" key="9">
    <source>
        <dbReference type="Proteomes" id="UP000247612"/>
    </source>
</evidence>
<evidence type="ECO:0000313" key="8">
    <source>
        <dbReference type="EMBL" id="PXX79017.1"/>
    </source>
</evidence>
<feature type="transmembrane region" description="Helical" evidence="7">
    <location>
        <begin position="34"/>
        <end position="57"/>
    </location>
</feature>
<evidence type="ECO:0000256" key="6">
    <source>
        <dbReference type="ARBA" id="ARBA00023136"/>
    </source>
</evidence>
<keyword evidence="4" id="KW-0133">Cell shape</keyword>
<gene>
    <name evidence="8" type="ORF">DES51_106136</name>
</gene>
<evidence type="ECO:0000256" key="7">
    <source>
        <dbReference type="SAM" id="Phobius"/>
    </source>
</evidence>
<dbReference type="PANTHER" id="PTHR30474:SF13">
    <property type="entry name" value="STAGE V SPORULATION PROTEIN E"/>
    <property type="match status" value="1"/>
</dbReference>
<sequence>MKNNLTFSFYSSHHFINFNEVVFLFTKKCRKMTIYILLCTLLGILTIGSSSRVWALYKFNDAAYFIKRQAVFAFIGVFVMMMASKVDLMKLKAHNKGIYLACMASLVLVLIPGLGVQRNGSRSWFGVGSLLVQPSEFFKIAIILMCAQWLASRSRIKSFMKDLLMVAAMTLGGFLLILLQPDFGSGIVMVCSIVVMVLAADSPLSYFVRVGFLGILGFGALILSAPYRLARITSFIDPWQDPLGSGFQIIQSLFAIAPGGLLGKGFDASVQKHFYLPEPQTDFIFAIFAEEWGFIGCALLILLYILIIYEGVKIAKNSTNAYLAYVAIGIISLFAIQVLINLGVVVGLFPVTGITLPLFSYGGSSLVVMMGSLGLLMGIANHDSAA</sequence>
<dbReference type="InterPro" id="IPR013437">
    <property type="entry name" value="FtsW"/>
</dbReference>
<feature type="transmembrane region" description="Helical" evidence="7">
    <location>
        <begin position="283"/>
        <end position="309"/>
    </location>
</feature>
<dbReference type="Pfam" id="PF01098">
    <property type="entry name" value="FTSW_RODA_SPOVE"/>
    <property type="match status" value="1"/>
</dbReference>
<name>A0A318LBE1_9FIRM</name>
<dbReference type="GO" id="GO:0008360">
    <property type="term" value="P:regulation of cell shape"/>
    <property type="evidence" value="ECO:0007669"/>
    <property type="project" value="UniProtKB-KW"/>
</dbReference>
<dbReference type="InterPro" id="IPR001182">
    <property type="entry name" value="FtsW/RodA"/>
</dbReference>
<evidence type="ECO:0000256" key="3">
    <source>
        <dbReference type="ARBA" id="ARBA00022692"/>
    </source>
</evidence>
<keyword evidence="8" id="KW-0132">Cell division</keyword>
<keyword evidence="9" id="KW-1185">Reference proteome</keyword>
<dbReference type="STRING" id="1034346.GCA_000313565_01190"/>
<keyword evidence="3 7" id="KW-0812">Transmembrane</keyword>
<feature type="transmembrane region" description="Helical" evidence="7">
    <location>
        <begin position="159"/>
        <end position="177"/>
    </location>
</feature>
<evidence type="ECO:0000256" key="5">
    <source>
        <dbReference type="ARBA" id="ARBA00022989"/>
    </source>
</evidence>
<comment type="subcellular location">
    <subcellularLocation>
        <location evidence="1">Cell membrane</location>
        <topology evidence="1">Multi-pass membrane protein</topology>
    </subcellularLocation>
</comment>
<dbReference type="InterPro" id="IPR018365">
    <property type="entry name" value="Cell_cycle_FtsW-rel_CS"/>
</dbReference>
<dbReference type="GO" id="GO:0032153">
    <property type="term" value="C:cell division site"/>
    <property type="evidence" value="ECO:0007669"/>
    <property type="project" value="TreeGrafter"/>
</dbReference>
<feature type="transmembrane region" description="Helical" evidence="7">
    <location>
        <begin position="358"/>
        <end position="380"/>
    </location>
</feature>
<proteinExistence type="predicted"/>
<keyword evidence="5 7" id="KW-1133">Transmembrane helix</keyword>
<keyword evidence="6 7" id="KW-0472">Membrane</keyword>
<feature type="transmembrane region" description="Helical" evidence="7">
    <location>
        <begin position="321"/>
        <end position="346"/>
    </location>
</feature>
<dbReference type="GO" id="GO:0015648">
    <property type="term" value="F:lipid-linked peptidoglycan transporter activity"/>
    <property type="evidence" value="ECO:0007669"/>
    <property type="project" value="TreeGrafter"/>
</dbReference>
<accession>A0A318LBE1</accession>
<dbReference type="AlphaFoldDB" id="A0A318LBE1"/>
<dbReference type="GO" id="GO:0051301">
    <property type="term" value="P:cell division"/>
    <property type="evidence" value="ECO:0007669"/>
    <property type="project" value="UniProtKB-KW"/>
</dbReference>
<keyword evidence="2" id="KW-1003">Cell membrane</keyword>
<organism evidence="8 9">
    <name type="scientific">Dielma fastidiosa</name>
    <dbReference type="NCBI Taxonomy" id="1034346"/>
    <lineage>
        <taxon>Bacteria</taxon>
        <taxon>Bacillati</taxon>
        <taxon>Bacillota</taxon>
        <taxon>Erysipelotrichia</taxon>
        <taxon>Erysipelotrichales</taxon>
        <taxon>Erysipelotrichaceae</taxon>
        <taxon>Dielma</taxon>
    </lineage>
</organism>
<dbReference type="EMBL" id="QJKH01000006">
    <property type="protein sequence ID" value="PXX79017.1"/>
    <property type="molecule type" value="Genomic_DNA"/>
</dbReference>
<dbReference type="PROSITE" id="PS00428">
    <property type="entry name" value="FTSW_RODA_SPOVE"/>
    <property type="match status" value="1"/>
</dbReference>
<evidence type="ECO:0000256" key="4">
    <source>
        <dbReference type="ARBA" id="ARBA00022960"/>
    </source>
</evidence>